<comment type="caution">
    <text evidence="2">The sequence shown here is derived from an EMBL/GenBank/DDBJ whole genome shotgun (WGS) entry which is preliminary data.</text>
</comment>
<evidence type="ECO:0000259" key="1">
    <source>
        <dbReference type="Pfam" id="PF07727"/>
    </source>
</evidence>
<dbReference type="PANTHER" id="PTHR11439:SF521">
    <property type="entry name" value="RNA-DIRECTED DNA POLYMERASE"/>
    <property type="match status" value="1"/>
</dbReference>
<sequence>MCICQRTTEAFVIVCLYVDDLLIMGSSHDTIMDTKRMLNRNFDMNDMGTADVILGTKISRTPDGIILSQSHYVEKVLKKFNALDSSPSKTPIDISVNLVAKKEEPVAQMEYSRIIGNLMYMTNCTRPDLVYPVNILSRFTSNPSYEHWKTLTRVLNYLKYTLEYGLYYSRYPAVVGFRI</sequence>
<dbReference type="EMBL" id="JABTTQ020003471">
    <property type="protein sequence ID" value="KAK6117159.1"/>
    <property type="molecule type" value="Genomic_DNA"/>
</dbReference>
<dbReference type="SUPFAM" id="SSF56672">
    <property type="entry name" value="DNA/RNA polymerases"/>
    <property type="match status" value="1"/>
</dbReference>
<protein>
    <recommendedName>
        <fullName evidence="1">Reverse transcriptase Ty1/copia-type domain-containing protein</fullName>
    </recommendedName>
</protein>
<evidence type="ECO:0000313" key="2">
    <source>
        <dbReference type="EMBL" id="KAK6117159.1"/>
    </source>
</evidence>
<gene>
    <name evidence="2" type="ORF">DH2020_049038</name>
</gene>
<reference evidence="2 3" key="1">
    <citation type="journal article" date="2021" name="Comput. Struct. Biotechnol. J.">
        <title>De novo genome assembly of the potent medicinal plant Rehmannia glutinosa using nanopore technology.</title>
        <authorList>
            <person name="Ma L."/>
            <person name="Dong C."/>
            <person name="Song C."/>
            <person name="Wang X."/>
            <person name="Zheng X."/>
            <person name="Niu Y."/>
            <person name="Chen S."/>
            <person name="Feng W."/>
        </authorList>
    </citation>
    <scope>NUCLEOTIDE SEQUENCE [LARGE SCALE GENOMIC DNA]</scope>
    <source>
        <strain evidence="2">DH-2019</strain>
    </source>
</reference>
<dbReference type="Pfam" id="PF07727">
    <property type="entry name" value="RVT_2"/>
    <property type="match status" value="1"/>
</dbReference>
<dbReference type="InterPro" id="IPR043502">
    <property type="entry name" value="DNA/RNA_pol_sf"/>
</dbReference>
<keyword evidence="3" id="KW-1185">Reference proteome</keyword>
<accession>A0ABR0U3U9</accession>
<evidence type="ECO:0000313" key="3">
    <source>
        <dbReference type="Proteomes" id="UP001318860"/>
    </source>
</evidence>
<organism evidence="2 3">
    <name type="scientific">Rehmannia glutinosa</name>
    <name type="common">Chinese foxglove</name>
    <dbReference type="NCBI Taxonomy" id="99300"/>
    <lineage>
        <taxon>Eukaryota</taxon>
        <taxon>Viridiplantae</taxon>
        <taxon>Streptophyta</taxon>
        <taxon>Embryophyta</taxon>
        <taxon>Tracheophyta</taxon>
        <taxon>Spermatophyta</taxon>
        <taxon>Magnoliopsida</taxon>
        <taxon>eudicotyledons</taxon>
        <taxon>Gunneridae</taxon>
        <taxon>Pentapetalae</taxon>
        <taxon>asterids</taxon>
        <taxon>lamiids</taxon>
        <taxon>Lamiales</taxon>
        <taxon>Orobanchaceae</taxon>
        <taxon>Rehmannieae</taxon>
        <taxon>Rehmannia</taxon>
    </lineage>
</organism>
<proteinExistence type="predicted"/>
<dbReference type="Proteomes" id="UP001318860">
    <property type="component" value="Unassembled WGS sequence"/>
</dbReference>
<feature type="domain" description="Reverse transcriptase Ty1/copia-type" evidence="1">
    <location>
        <begin position="5"/>
        <end position="92"/>
    </location>
</feature>
<name>A0ABR0U3U9_REHGL</name>
<dbReference type="InterPro" id="IPR013103">
    <property type="entry name" value="RVT_2"/>
</dbReference>
<dbReference type="PANTHER" id="PTHR11439">
    <property type="entry name" value="GAG-POL-RELATED RETROTRANSPOSON"/>
    <property type="match status" value="1"/>
</dbReference>